<feature type="compositionally biased region" description="Basic and acidic residues" evidence="1">
    <location>
        <begin position="1"/>
        <end position="15"/>
    </location>
</feature>
<dbReference type="AlphaFoldDB" id="A0A2I0WGB7"/>
<proteinExistence type="predicted"/>
<feature type="compositionally biased region" description="Basic and acidic residues" evidence="1">
    <location>
        <begin position="103"/>
        <end position="112"/>
    </location>
</feature>
<evidence type="ECO:0000313" key="2">
    <source>
        <dbReference type="EMBL" id="PKU74705.1"/>
    </source>
</evidence>
<reference evidence="2 3" key="1">
    <citation type="journal article" date="2016" name="Sci. Rep.">
        <title>The Dendrobium catenatum Lindl. genome sequence provides insights into polysaccharide synthase, floral development and adaptive evolution.</title>
        <authorList>
            <person name="Zhang G.Q."/>
            <person name="Xu Q."/>
            <person name="Bian C."/>
            <person name="Tsai W.C."/>
            <person name="Yeh C.M."/>
            <person name="Liu K.W."/>
            <person name="Yoshida K."/>
            <person name="Zhang L.S."/>
            <person name="Chang S.B."/>
            <person name="Chen F."/>
            <person name="Shi Y."/>
            <person name="Su Y.Y."/>
            <person name="Zhang Y.Q."/>
            <person name="Chen L.J."/>
            <person name="Yin Y."/>
            <person name="Lin M."/>
            <person name="Huang H."/>
            <person name="Deng H."/>
            <person name="Wang Z.W."/>
            <person name="Zhu S.L."/>
            <person name="Zhao X."/>
            <person name="Deng C."/>
            <person name="Niu S.C."/>
            <person name="Huang J."/>
            <person name="Wang M."/>
            <person name="Liu G.H."/>
            <person name="Yang H.J."/>
            <person name="Xiao X.J."/>
            <person name="Hsiao Y.Y."/>
            <person name="Wu W.L."/>
            <person name="Chen Y.Y."/>
            <person name="Mitsuda N."/>
            <person name="Ohme-Takagi M."/>
            <person name="Luo Y.B."/>
            <person name="Van de Peer Y."/>
            <person name="Liu Z.J."/>
        </authorList>
    </citation>
    <scope>NUCLEOTIDE SEQUENCE [LARGE SCALE GENOMIC DNA]</scope>
    <source>
        <tissue evidence="2">The whole plant</tissue>
    </source>
</reference>
<evidence type="ECO:0000313" key="3">
    <source>
        <dbReference type="Proteomes" id="UP000233837"/>
    </source>
</evidence>
<dbReference type="EMBL" id="KZ502668">
    <property type="protein sequence ID" value="PKU74705.1"/>
    <property type="molecule type" value="Genomic_DNA"/>
</dbReference>
<accession>A0A2I0WGB7</accession>
<evidence type="ECO:0000256" key="1">
    <source>
        <dbReference type="SAM" id="MobiDB-lite"/>
    </source>
</evidence>
<organism evidence="2 3">
    <name type="scientific">Dendrobium catenatum</name>
    <dbReference type="NCBI Taxonomy" id="906689"/>
    <lineage>
        <taxon>Eukaryota</taxon>
        <taxon>Viridiplantae</taxon>
        <taxon>Streptophyta</taxon>
        <taxon>Embryophyta</taxon>
        <taxon>Tracheophyta</taxon>
        <taxon>Spermatophyta</taxon>
        <taxon>Magnoliopsida</taxon>
        <taxon>Liliopsida</taxon>
        <taxon>Asparagales</taxon>
        <taxon>Orchidaceae</taxon>
        <taxon>Epidendroideae</taxon>
        <taxon>Malaxideae</taxon>
        <taxon>Dendrobiinae</taxon>
        <taxon>Dendrobium</taxon>
    </lineage>
</organism>
<keyword evidence="3" id="KW-1185">Reference proteome</keyword>
<name>A0A2I0WGB7_9ASPA</name>
<feature type="region of interest" description="Disordered" evidence="1">
    <location>
        <begin position="1"/>
        <end position="55"/>
    </location>
</feature>
<protein>
    <submittedName>
        <fullName evidence="2">Uncharacterized protein</fullName>
    </submittedName>
</protein>
<feature type="region of interest" description="Disordered" evidence="1">
    <location>
        <begin position="101"/>
        <end position="123"/>
    </location>
</feature>
<sequence length="123" mass="13251">MDCRRDITQTSRIEEAQSDLGSSQDMLEHAKVNTNKETAKRTRVNTGKHEGSGAVVRGDGMAEVAAVAVGTGVSGQDHAAELGLVARVADDWAQFPDSMCETAKSRKDEPNKEIPNMNNKLIP</sequence>
<gene>
    <name evidence="2" type="ORF">MA16_Dca004896</name>
</gene>
<reference evidence="2 3" key="2">
    <citation type="journal article" date="2017" name="Nature">
        <title>The Apostasia genome and the evolution of orchids.</title>
        <authorList>
            <person name="Zhang G.Q."/>
            <person name="Liu K.W."/>
            <person name="Li Z."/>
            <person name="Lohaus R."/>
            <person name="Hsiao Y.Y."/>
            <person name="Niu S.C."/>
            <person name="Wang J.Y."/>
            <person name="Lin Y.C."/>
            <person name="Xu Q."/>
            <person name="Chen L.J."/>
            <person name="Yoshida K."/>
            <person name="Fujiwara S."/>
            <person name="Wang Z.W."/>
            <person name="Zhang Y.Q."/>
            <person name="Mitsuda N."/>
            <person name="Wang M."/>
            <person name="Liu G.H."/>
            <person name="Pecoraro L."/>
            <person name="Huang H.X."/>
            <person name="Xiao X.J."/>
            <person name="Lin M."/>
            <person name="Wu X.Y."/>
            <person name="Wu W.L."/>
            <person name="Chen Y.Y."/>
            <person name="Chang S.B."/>
            <person name="Sakamoto S."/>
            <person name="Ohme-Takagi M."/>
            <person name="Yagi M."/>
            <person name="Zeng S.J."/>
            <person name="Shen C.Y."/>
            <person name="Yeh C.M."/>
            <person name="Luo Y.B."/>
            <person name="Tsai W.C."/>
            <person name="Van de Peer Y."/>
            <person name="Liu Z.J."/>
        </authorList>
    </citation>
    <scope>NUCLEOTIDE SEQUENCE [LARGE SCALE GENOMIC DNA]</scope>
    <source>
        <tissue evidence="2">The whole plant</tissue>
    </source>
</reference>
<dbReference type="Proteomes" id="UP000233837">
    <property type="component" value="Unassembled WGS sequence"/>
</dbReference>